<evidence type="ECO:0000313" key="3">
    <source>
        <dbReference type="Proteomes" id="UP000249165"/>
    </source>
</evidence>
<proteinExistence type="predicted"/>
<dbReference type="InterPro" id="IPR036291">
    <property type="entry name" value="NAD(P)-bd_dom_sf"/>
</dbReference>
<organism evidence="2 3">
    <name type="scientific">Salipiger aestuarii</name>
    <dbReference type="NCBI Taxonomy" id="568098"/>
    <lineage>
        <taxon>Bacteria</taxon>
        <taxon>Pseudomonadati</taxon>
        <taxon>Pseudomonadota</taxon>
        <taxon>Alphaproteobacteria</taxon>
        <taxon>Rhodobacterales</taxon>
        <taxon>Roseobacteraceae</taxon>
        <taxon>Salipiger</taxon>
    </lineage>
</organism>
<keyword evidence="3" id="KW-1185">Reference proteome</keyword>
<protein>
    <submittedName>
        <fullName evidence="2">UDP-glucose 4-epimerase</fullName>
    </submittedName>
</protein>
<comment type="caution">
    <text evidence="2">The sequence shown here is derived from an EMBL/GenBank/DDBJ whole genome shotgun (WGS) entry which is preliminary data.</text>
</comment>
<name>A0A327Y4A8_9RHOB</name>
<dbReference type="Gene3D" id="3.40.50.720">
    <property type="entry name" value="NAD(P)-binding Rossmann-like Domain"/>
    <property type="match status" value="1"/>
</dbReference>
<dbReference type="InterPro" id="IPR050177">
    <property type="entry name" value="Lipid_A_modif_metabolic_enz"/>
</dbReference>
<dbReference type="SUPFAM" id="SSF51735">
    <property type="entry name" value="NAD(P)-binding Rossmann-fold domains"/>
    <property type="match status" value="1"/>
</dbReference>
<accession>A0A327Y4A8</accession>
<dbReference type="Proteomes" id="UP000249165">
    <property type="component" value="Unassembled WGS sequence"/>
</dbReference>
<sequence length="314" mass="33286">MRGGAVPAGRREAGGMTVYVTGSSGVLGFEILSHLHDAGIAASGVARKPLPLRNGQLRQISTPEVLRAGWLPGRADATIVHCAGLASPRVHFNDFAELSRRDIEPQIRFAELLVAKGWRGHMIYLSSAGVYGDSASLPIPEDTPLAAKSWYALQKMSVEQGLSLLAQRHGFRLTILRVANVYGAALAGPTFGVVTILLDALRTGKAFRLFGGGTSLRDYIHASDFCAAVERCCRTPPRGPVTVLNLGTGEGTSLASLIELLPRVAGGTLNIVHQPQDGEVASSVLDISRTRAVLGWAPAVGLEEGLRRTVAVTR</sequence>
<dbReference type="InterPro" id="IPR001509">
    <property type="entry name" value="Epimerase_deHydtase"/>
</dbReference>
<gene>
    <name evidence="2" type="ORF">ATI53_10384</name>
</gene>
<dbReference type="AlphaFoldDB" id="A0A327Y4A8"/>
<dbReference type="OrthoDB" id="9801785at2"/>
<feature type="domain" description="NAD-dependent epimerase/dehydratase" evidence="1">
    <location>
        <begin position="18"/>
        <end position="247"/>
    </location>
</feature>
<evidence type="ECO:0000259" key="1">
    <source>
        <dbReference type="Pfam" id="PF01370"/>
    </source>
</evidence>
<dbReference type="PANTHER" id="PTHR43245">
    <property type="entry name" value="BIFUNCTIONAL POLYMYXIN RESISTANCE PROTEIN ARNA"/>
    <property type="match status" value="1"/>
</dbReference>
<evidence type="ECO:0000313" key="2">
    <source>
        <dbReference type="EMBL" id="RAK13219.1"/>
    </source>
</evidence>
<dbReference type="EMBL" id="QLMG01000038">
    <property type="protein sequence ID" value="RAK13219.1"/>
    <property type="molecule type" value="Genomic_DNA"/>
</dbReference>
<reference evidence="2 3" key="1">
    <citation type="submission" date="2018-06" db="EMBL/GenBank/DDBJ databases">
        <title>Genomic Encyclopedia of Archaeal and Bacterial Type Strains, Phase II (KMG-II): from individual species to whole genera.</title>
        <authorList>
            <person name="Goeker M."/>
        </authorList>
    </citation>
    <scope>NUCLEOTIDE SEQUENCE [LARGE SCALE GENOMIC DNA]</scope>
    <source>
        <strain evidence="2 3">DSM 22011</strain>
    </source>
</reference>
<dbReference type="Pfam" id="PF01370">
    <property type="entry name" value="Epimerase"/>
    <property type="match status" value="1"/>
</dbReference>